<dbReference type="EMBL" id="AP014957">
    <property type="protein sequence ID" value="BAS70014.1"/>
    <property type="molecule type" value="Genomic_DNA"/>
</dbReference>
<reference evidence="2" key="1">
    <citation type="journal article" date="2005" name="Nature">
        <title>The map-based sequence of the rice genome.</title>
        <authorList>
            <consortium name="International rice genome sequencing project (IRGSP)"/>
            <person name="Matsumoto T."/>
            <person name="Wu J."/>
            <person name="Kanamori H."/>
            <person name="Katayose Y."/>
            <person name="Fujisawa M."/>
            <person name="Namiki N."/>
            <person name="Mizuno H."/>
            <person name="Yamamoto K."/>
            <person name="Antonio B.A."/>
            <person name="Baba T."/>
            <person name="Sakata K."/>
            <person name="Nagamura Y."/>
            <person name="Aoki H."/>
            <person name="Arikawa K."/>
            <person name="Arita K."/>
            <person name="Bito T."/>
            <person name="Chiden Y."/>
            <person name="Fujitsuka N."/>
            <person name="Fukunaka R."/>
            <person name="Hamada M."/>
            <person name="Harada C."/>
            <person name="Hayashi A."/>
            <person name="Hijishita S."/>
            <person name="Honda M."/>
            <person name="Hosokawa S."/>
            <person name="Ichikawa Y."/>
            <person name="Idonuma A."/>
            <person name="Iijima M."/>
            <person name="Ikeda M."/>
            <person name="Ikeno M."/>
            <person name="Ito K."/>
            <person name="Ito S."/>
            <person name="Ito T."/>
            <person name="Ito Y."/>
            <person name="Ito Y."/>
            <person name="Iwabuchi A."/>
            <person name="Kamiya K."/>
            <person name="Karasawa W."/>
            <person name="Kurita K."/>
            <person name="Katagiri S."/>
            <person name="Kikuta A."/>
            <person name="Kobayashi H."/>
            <person name="Kobayashi N."/>
            <person name="Machita K."/>
            <person name="Maehara T."/>
            <person name="Masukawa M."/>
            <person name="Mizubayashi T."/>
            <person name="Mukai Y."/>
            <person name="Nagasaki H."/>
            <person name="Nagata Y."/>
            <person name="Naito S."/>
            <person name="Nakashima M."/>
            <person name="Nakama Y."/>
            <person name="Nakamichi Y."/>
            <person name="Nakamura M."/>
            <person name="Meguro A."/>
            <person name="Negishi M."/>
            <person name="Ohta I."/>
            <person name="Ohta T."/>
            <person name="Okamoto M."/>
            <person name="Ono N."/>
            <person name="Saji S."/>
            <person name="Sakaguchi M."/>
            <person name="Sakai K."/>
            <person name="Shibata M."/>
            <person name="Shimokawa T."/>
            <person name="Song J."/>
            <person name="Takazaki Y."/>
            <person name="Terasawa K."/>
            <person name="Tsugane M."/>
            <person name="Tsuji K."/>
            <person name="Ueda S."/>
            <person name="Waki K."/>
            <person name="Yamagata H."/>
            <person name="Yamamoto M."/>
            <person name="Yamamoto S."/>
            <person name="Yamane H."/>
            <person name="Yoshiki S."/>
            <person name="Yoshihara R."/>
            <person name="Yukawa K."/>
            <person name="Zhong H."/>
            <person name="Yano M."/>
            <person name="Yuan Q."/>
            <person name="Ouyang S."/>
            <person name="Liu J."/>
            <person name="Jones K.M."/>
            <person name="Gansberger K."/>
            <person name="Moffat K."/>
            <person name="Hill J."/>
            <person name="Bera J."/>
            <person name="Fadrosh D."/>
            <person name="Jin S."/>
            <person name="Johri S."/>
            <person name="Kim M."/>
            <person name="Overton L."/>
            <person name="Reardon M."/>
            <person name="Tsitrin T."/>
            <person name="Vuong H."/>
            <person name="Weaver B."/>
            <person name="Ciecko A."/>
            <person name="Tallon L."/>
            <person name="Jackson J."/>
            <person name="Pai G."/>
            <person name="Aken S.V."/>
            <person name="Utterback T."/>
            <person name="Reidmuller S."/>
            <person name="Feldblyum T."/>
            <person name="Hsiao J."/>
            <person name="Zismann V."/>
            <person name="Iobst S."/>
            <person name="de Vazeille A.R."/>
            <person name="Buell C.R."/>
            <person name="Ying K."/>
            <person name="Li Y."/>
            <person name="Lu T."/>
            <person name="Huang Y."/>
            <person name="Zhao Q."/>
            <person name="Feng Q."/>
            <person name="Zhang L."/>
            <person name="Zhu J."/>
            <person name="Weng Q."/>
            <person name="Mu J."/>
            <person name="Lu Y."/>
            <person name="Fan D."/>
            <person name="Liu Y."/>
            <person name="Guan J."/>
            <person name="Zhang Y."/>
            <person name="Yu S."/>
            <person name="Liu X."/>
            <person name="Zhang Y."/>
            <person name="Hong G."/>
            <person name="Han B."/>
            <person name="Choisne N."/>
            <person name="Demange N."/>
            <person name="Orjeda G."/>
            <person name="Samain S."/>
            <person name="Cattolico L."/>
            <person name="Pelletier E."/>
            <person name="Couloux A."/>
            <person name="Segurens B."/>
            <person name="Wincker P."/>
            <person name="D'Hont A."/>
            <person name="Scarpelli C."/>
            <person name="Weissenbach J."/>
            <person name="Salanoubat M."/>
            <person name="Quetier F."/>
            <person name="Yu Y."/>
            <person name="Kim H.R."/>
            <person name="Rambo T."/>
            <person name="Currie J."/>
            <person name="Collura K."/>
            <person name="Luo M."/>
            <person name="Yang T."/>
            <person name="Ammiraju J.S.S."/>
            <person name="Engler F."/>
            <person name="Soderlund C."/>
            <person name="Wing R.A."/>
            <person name="Palmer L.E."/>
            <person name="de la Bastide M."/>
            <person name="Spiegel L."/>
            <person name="Nascimento L."/>
            <person name="Zutavern T."/>
            <person name="O'Shaughnessy A."/>
            <person name="Dike S."/>
            <person name="Dedhia N."/>
            <person name="Preston R."/>
            <person name="Balija V."/>
            <person name="McCombie W.R."/>
            <person name="Chow T."/>
            <person name="Chen H."/>
            <person name="Chung M."/>
            <person name="Chen C."/>
            <person name="Shaw J."/>
            <person name="Wu H."/>
            <person name="Hsiao K."/>
            <person name="Chao Y."/>
            <person name="Chu M."/>
            <person name="Cheng C."/>
            <person name="Hour A."/>
            <person name="Lee P."/>
            <person name="Lin S."/>
            <person name="Lin Y."/>
            <person name="Liou J."/>
            <person name="Liu S."/>
            <person name="Hsing Y."/>
            <person name="Raghuvanshi S."/>
            <person name="Mohanty A."/>
            <person name="Bharti A.K."/>
            <person name="Gaur A."/>
            <person name="Gupta V."/>
            <person name="Kumar D."/>
            <person name="Ravi V."/>
            <person name="Vij S."/>
            <person name="Kapur A."/>
            <person name="Khurana P."/>
            <person name="Khurana P."/>
            <person name="Khurana J.P."/>
            <person name="Tyagi A.K."/>
            <person name="Gaikwad K."/>
            <person name="Singh A."/>
            <person name="Dalal V."/>
            <person name="Srivastava S."/>
            <person name="Dixit A."/>
            <person name="Pal A.K."/>
            <person name="Ghazi I.A."/>
            <person name="Yadav M."/>
            <person name="Pandit A."/>
            <person name="Bhargava A."/>
            <person name="Sureshbabu K."/>
            <person name="Batra K."/>
            <person name="Sharma T.R."/>
            <person name="Mohapatra T."/>
            <person name="Singh N.K."/>
            <person name="Messing J."/>
            <person name="Nelson A.B."/>
            <person name="Fuks G."/>
            <person name="Kavchok S."/>
            <person name="Keizer G."/>
            <person name="Linton E."/>
            <person name="Llaca V."/>
            <person name="Song R."/>
            <person name="Tanyolac B."/>
            <person name="Young S."/>
            <person name="Ho-Il K."/>
            <person name="Hahn J.H."/>
            <person name="Sangsakoo G."/>
            <person name="Vanavichit A."/>
            <person name="de Mattos Luiz.A.T."/>
            <person name="Zimmer P.D."/>
            <person name="Malone G."/>
            <person name="Dellagostin O."/>
            <person name="de Oliveira A.C."/>
            <person name="Bevan M."/>
            <person name="Bancroft I."/>
            <person name="Minx P."/>
            <person name="Cordum H."/>
            <person name="Wilson R."/>
            <person name="Cheng Z."/>
            <person name="Jin W."/>
            <person name="Jiang J."/>
            <person name="Leong S.A."/>
            <person name="Iwama H."/>
            <person name="Gojobori T."/>
            <person name="Itoh T."/>
            <person name="Niimura Y."/>
            <person name="Fujii Y."/>
            <person name="Habara T."/>
            <person name="Sakai H."/>
            <person name="Sato Y."/>
            <person name="Wilson G."/>
            <person name="Kumar K."/>
            <person name="McCouch S."/>
            <person name="Juretic N."/>
            <person name="Hoen D."/>
            <person name="Wright S."/>
            <person name="Bruskiewich R."/>
            <person name="Bureau T."/>
            <person name="Miyao A."/>
            <person name="Hirochika H."/>
            <person name="Nishikawa T."/>
            <person name="Kadowaki K."/>
            <person name="Sugiura M."/>
            <person name="Burr B."/>
            <person name="Sasaki T."/>
        </authorList>
    </citation>
    <scope>NUCLEOTIDE SEQUENCE [LARGE SCALE GENOMIC DNA]</scope>
    <source>
        <strain evidence="2">cv. Nipponbare</strain>
    </source>
</reference>
<proteinExistence type="predicted"/>
<name>A0A0P0UX30_ORYSJ</name>
<evidence type="ECO:0000313" key="1">
    <source>
        <dbReference type="EMBL" id="BAS70014.1"/>
    </source>
</evidence>
<reference evidence="1 2" key="3">
    <citation type="journal article" date="2013" name="Rice">
        <title>Improvement of the Oryza sativa Nipponbare reference genome using next generation sequence and optical map data.</title>
        <authorList>
            <person name="Kawahara Y."/>
            <person name="de la Bastide M."/>
            <person name="Hamilton J.P."/>
            <person name="Kanamori H."/>
            <person name="McCombie W.R."/>
            <person name="Ouyang S."/>
            <person name="Schwartz D.C."/>
            <person name="Tanaka T."/>
            <person name="Wu J."/>
            <person name="Zhou S."/>
            <person name="Childs K.L."/>
            <person name="Davidson R.M."/>
            <person name="Lin H."/>
            <person name="Quesada-Ocampo L."/>
            <person name="Vaillancourt B."/>
            <person name="Sakai H."/>
            <person name="Lee S.S."/>
            <person name="Kim J."/>
            <person name="Numa H."/>
            <person name="Itoh T."/>
            <person name="Buell C.R."/>
            <person name="Matsumoto T."/>
        </authorList>
    </citation>
    <scope>NUCLEOTIDE SEQUENCE [LARGE SCALE GENOMIC DNA]</scope>
    <source>
        <strain evidence="2">cv. Nipponbare</strain>
    </source>
</reference>
<dbReference type="AlphaFoldDB" id="A0A0P0UX30"/>
<reference evidence="1 2" key="2">
    <citation type="journal article" date="2013" name="Plant Cell Physiol.">
        <title>Rice Annotation Project Database (RAP-DB): an integrative and interactive database for rice genomics.</title>
        <authorList>
            <person name="Sakai H."/>
            <person name="Lee S.S."/>
            <person name="Tanaka T."/>
            <person name="Numa H."/>
            <person name="Kim J."/>
            <person name="Kawahara Y."/>
            <person name="Wakimoto H."/>
            <person name="Yang C.C."/>
            <person name="Iwamoto M."/>
            <person name="Abe T."/>
            <person name="Yamada Y."/>
            <person name="Muto A."/>
            <person name="Inokuchi H."/>
            <person name="Ikemura T."/>
            <person name="Matsumoto T."/>
            <person name="Sasaki T."/>
            <person name="Itoh T."/>
        </authorList>
    </citation>
    <scope>NUCLEOTIDE SEQUENCE [LARGE SCALE GENOMIC DNA]</scope>
    <source>
        <strain evidence="2">cv. Nipponbare</strain>
    </source>
</reference>
<sequence>MDIPATHAHQSSKATNQITQKSMMILLANERQTCLDYAQAEQYHIVVHPAAESLANAMLLVLNTNDKQQNLPKTQESLRRSTPGKEDSKTWWCLAGVITEQ</sequence>
<protein>
    <submittedName>
        <fullName evidence="1">Os01g0110901 protein</fullName>
    </submittedName>
</protein>
<dbReference type="Proteomes" id="UP000059680">
    <property type="component" value="Chromosome 1"/>
</dbReference>
<organism evidence="1 2">
    <name type="scientific">Oryza sativa subsp. japonica</name>
    <name type="common">Rice</name>
    <dbReference type="NCBI Taxonomy" id="39947"/>
    <lineage>
        <taxon>Eukaryota</taxon>
        <taxon>Viridiplantae</taxon>
        <taxon>Streptophyta</taxon>
        <taxon>Embryophyta</taxon>
        <taxon>Tracheophyta</taxon>
        <taxon>Spermatophyta</taxon>
        <taxon>Magnoliopsida</taxon>
        <taxon>Liliopsida</taxon>
        <taxon>Poales</taxon>
        <taxon>Poaceae</taxon>
        <taxon>BOP clade</taxon>
        <taxon>Oryzoideae</taxon>
        <taxon>Oryzeae</taxon>
        <taxon>Oryzinae</taxon>
        <taxon>Oryza</taxon>
        <taxon>Oryza sativa</taxon>
    </lineage>
</organism>
<evidence type="ECO:0000313" key="2">
    <source>
        <dbReference type="Proteomes" id="UP000059680"/>
    </source>
</evidence>
<accession>A0A0P0UX30</accession>
<dbReference type="PaxDb" id="39947-A0A0P0UX30"/>
<gene>
    <name evidence="1" type="ordered locus">Os01g0110901</name>
    <name evidence="1" type="ORF">OSNPB_010110901</name>
</gene>
<keyword evidence="2" id="KW-1185">Reference proteome</keyword>
<dbReference type="InParanoid" id="A0A0P0UX30"/>